<organism evidence="1 2">
    <name type="scientific">Streptomyces solincola</name>
    <dbReference type="NCBI Taxonomy" id="2100817"/>
    <lineage>
        <taxon>Bacteria</taxon>
        <taxon>Bacillati</taxon>
        <taxon>Actinomycetota</taxon>
        <taxon>Actinomycetes</taxon>
        <taxon>Kitasatosporales</taxon>
        <taxon>Streptomycetaceae</taxon>
        <taxon>Streptomyces</taxon>
    </lineage>
</organism>
<protein>
    <submittedName>
        <fullName evidence="1">Uncharacterized protein</fullName>
    </submittedName>
</protein>
<gene>
    <name evidence="1" type="ORF">C6N75_27345</name>
</gene>
<accession>A0A2S9PNY9</accession>
<dbReference type="AlphaFoldDB" id="A0A2S9PNY9"/>
<name>A0A2S9PNY9_9ACTN</name>
<evidence type="ECO:0000313" key="2">
    <source>
        <dbReference type="Proteomes" id="UP000239322"/>
    </source>
</evidence>
<proteinExistence type="predicted"/>
<reference evidence="1 2" key="1">
    <citation type="submission" date="2018-03" db="EMBL/GenBank/DDBJ databases">
        <title>Novel Streptomyces sp. from soil.</title>
        <authorList>
            <person name="Tan G.Y.A."/>
            <person name="Lee Z.Y."/>
        </authorList>
    </citation>
    <scope>NUCLEOTIDE SEQUENCE [LARGE SCALE GENOMIC DNA]</scope>
    <source>
        <strain evidence="1 2">ST5x</strain>
    </source>
</reference>
<comment type="caution">
    <text evidence="1">The sequence shown here is derived from an EMBL/GenBank/DDBJ whole genome shotgun (WGS) entry which is preliminary data.</text>
</comment>
<dbReference type="EMBL" id="PVLV01000573">
    <property type="protein sequence ID" value="PRH76113.1"/>
    <property type="molecule type" value="Genomic_DNA"/>
</dbReference>
<dbReference type="Proteomes" id="UP000239322">
    <property type="component" value="Unassembled WGS sequence"/>
</dbReference>
<keyword evidence="2" id="KW-1185">Reference proteome</keyword>
<evidence type="ECO:0000313" key="1">
    <source>
        <dbReference type="EMBL" id="PRH76113.1"/>
    </source>
</evidence>
<dbReference type="RefSeq" id="WP_105871554.1">
    <property type="nucleotide sequence ID" value="NZ_PVLV01000573.1"/>
</dbReference>
<sequence>MSDPRVTVVAPGRDLDAVGRKLAVAEVATPYTVPPELASVRAFGAAVAGLPWVPRERRVVPPAVEARQGALTEARRACTARRHVG</sequence>